<keyword evidence="1" id="KW-0548">Nucleotidyltransferase</keyword>
<keyword evidence="4" id="KW-1185">Reference proteome</keyword>
<dbReference type="GO" id="GO:0003968">
    <property type="term" value="F:RNA-directed RNA polymerase activity"/>
    <property type="evidence" value="ECO:0007669"/>
    <property type="project" value="UniProtKB-KW"/>
</dbReference>
<dbReference type="PANTHER" id="PTHR23079">
    <property type="entry name" value="RNA-DEPENDENT RNA POLYMERASE"/>
    <property type="match status" value="1"/>
</dbReference>
<dbReference type="GO" id="GO:0030422">
    <property type="term" value="P:siRNA processing"/>
    <property type="evidence" value="ECO:0007669"/>
    <property type="project" value="TreeGrafter"/>
</dbReference>
<dbReference type="GO" id="GO:0003723">
    <property type="term" value="F:RNA binding"/>
    <property type="evidence" value="ECO:0007669"/>
    <property type="project" value="UniProtKB-KW"/>
</dbReference>
<dbReference type="PANTHER" id="PTHR23079:SF14">
    <property type="entry name" value="RNA-DEPENDENT RNA POLYMERASE"/>
    <property type="match status" value="1"/>
</dbReference>
<proteinExistence type="inferred from homology"/>
<comment type="similarity">
    <text evidence="1">Belongs to the RdRP family.</text>
</comment>
<keyword evidence="1" id="KW-0808">Transferase</keyword>
<dbReference type="EMBL" id="JAPZBU010000004">
    <property type="protein sequence ID" value="KAJ5407581.1"/>
    <property type="molecule type" value="Genomic_DNA"/>
</dbReference>
<dbReference type="EC" id="2.7.7.48" evidence="1"/>
<evidence type="ECO:0000313" key="3">
    <source>
        <dbReference type="EMBL" id="KAJ5407581.1"/>
    </source>
</evidence>
<name>A0A9X0BCI0_9EURO</name>
<evidence type="ECO:0000313" key="4">
    <source>
        <dbReference type="Proteomes" id="UP001147747"/>
    </source>
</evidence>
<keyword evidence="1" id="KW-0694">RNA-binding</keyword>
<accession>A0A9X0BCI0</accession>
<dbReference type="GO" id="GO:0031380">
    <property type="term" value="C:nuclear RNA-directed RNA polymerase complex"/>
    <property type="evidence" value="ECO:0007669"/>
    <property type="project" value="TreeGrafter"/>
</dbReference>
<dbReference type="OrthoDB" id="10055769at2759"/>
<dbReference type="GeneID" id="81365081"/>
<protein>
    <recommendedName>
        <fullName evidence="1">RNA-dependent RNA polymerase</fullName>
        <ecNumber evidence="1">2.7.7.48</ecNumber>
    </recommendedName>
</protein>
<dbReference type="Gene3D" id="1.10.8.790">
    <property type="entry name" value="RNA-dependent RNA polymerase, slab domain, helical subdomain-like"/>
    <property type="match status" value="1"/>
</dbReference>
<dbReference type="InterPro" id="IPR007855">
    <property type="entry name" value="RDRP"/>
</dbReference>
<sequence length="1283" mass="145911">MIPNTPHRPRNASDLSRFITDLNRQFGLEIPTLGLHSPSAVRDKSSLRWRCFLRLLFLYFKDQTQLRRAVDSLAEWIGMPQAVPVPVPGTGPGPGPGSLTNRDKDERMAFLLRGLEDHVYLLSRGSPTSLSLQQFDVPHVPHVAESALSPRKRRFSDEDNNNINIINHHEELEDELEFHTAPNSPSKSQCPSNLPHLPPIFDSVDRDHDLDHDLDLHLDPTRLFCPNKTPSLQRFKQSQPNATVTDRINTSFHTVSTASTALNSSSSFFPDRSTIDHSFDTEITVPDGTQSTYPDSVGLFTDVNLDIDVDGDYDGPHDYLNQSFQDRIVQELVDHGPFSLHHPFPGKLPLRYRYEFERLGRAWKIPLQRVYRGDVASWKSHDDFWAWVQRHNQRCDQPLPPKSSRRAWDHAINDFKTDAPSEVVILTGEFNWCLPGEPGILKLDLNPLKTEKTCRFHRRFGSDRFMSLSIPAPSHAPNHLSCTDLSSGLREPIARWLTENDHHCLGRKWRPFFVEEVKSKRKVKAEPRFRVEFFAIDGVDFQHQHIHDIPLIAPALQRSDSHSPMTVGNLLEWHMPQQANSRQLNCKLFQRLSLGLSKTLASVVLRPTQIVRLRDRPTWKMVMNDGCALMSRALALKICDSIGITEPTPSCFQARIAGAKGLWMVDRHQSSIRSFSHDLGFAIEDSPPPQEMGDAFDPEQLTFEVVNWAKPLHSVDLNIQLLAILHQGGNVKQHLAKLTRDGIDELYDDLAHVLQSDNPVLCRSLLQKLRPSGDDGANKLRRLEQWVVNDAEFIIRLSEAGFAPQTFYPLRKRLGQLMCWLLERHVEELRIQVPLSTYAYCIADPYDILEPDEVHFGFSTRWKDPDRQFEDTQLEGVDVLVGRLPAHVPSDIQRRKAVWKPELRHFQDIIVFPRKGNIALAHMLSGGDYDGDTPWICWDPQIVQKAEFGADHFGLTSHSLPMNQVQSTDAFLLSTFEFNLTCSSLGRCTVEHEKIAYDESINSPKAIELANLLSHLVDGRKGGVHLSEQAWQAYRKKISPRQRALPAYRNPGRNPKTSNIVDYLKFNVAKGHAHVIRERLEREFPEGQGSNEIDEDLARPSRKAWEVACIDRQQGGELQPTLQQIQSTIDQLCDQWKRAFRNGTEGFPIEARQAIESACSLCPPSSGFHPILHTWQNSPDEWRRLLASCAYVTHPHSSFIFHAFGETLCQLKTEAVPSRLVTHDVLACYRMNQKTVAQLTEAGPPGEEEDDDQYEGKDAIETFFLGTDIGYHDGVDDDEQGIE</sequence>
<dbReference type="Pfam" id="PF05183">
    <property type="entry name" value="RdRP"/>
    <property type="match status" value="1"/>
</dbReference>
<organism evidence="3 4">
    <name type="scientific">Penicillium cosmopolitanum</name>
    <dbReference type="NCBI Taxonomy" id="1131564"/>
    <lineage>
        <taxon>Eukaryota</taxon>
        <taxon>Fungi</taxon>
        <taxon>Dikarya</taxon>
        <taxon>Ascomycota</taxon>
        <taxon>Pezizomycotina</taxon>
        <taxon>Eurotiomycetes</taxon>
        <taxon>Eurotiomycetidae</taxon>
        <taxon>Eurotiales</taxon>
        <taxon>Aspergillaceae</taxon>
        <taxon>Penicillium</taxon>
    </lineage>
</organism>
<feature type="domain" description="RDRP core" evidence="2">
    <location>
        <begin position="444"/>
        <end position="1068"/>
    </location>
</feature>
<dbReference type="RefSeq" id="XP_056491896.1">
    <property type="nucleotide sequence ID" value="XM_056626101.1"/>
</dbReference>
<reference evidence="3" key="1">
    <citation type="submission" date="2022-12" db="EMBL/GenBank/DDBJ databases">
        <authorList>
            <person name="Petersen C."/>
        </authorList>
    </citation>
    <scope>NUCLEOTIDE SEQUENCE</scope>
    <source>
        <strain evidence="3">IBT 29677</strain>
    </source>
</reference>
<dbReference type="InterPro" id="IPR057596">
    <property type="entry name" value="RDRP_core"/>
</dbReference>
<dbReference type="Proteomes" id="UP001147747">
    <property type="component" value="Unassembled WGS sequence"/>
</dbReference>
<evidence type="ECO:0000259" key="2">
    <source>
        <dbReference type="Pfam" id="PF05183"/>
    </source>
</evidence>
<reference evidence="3" key="2">
    <citation type="journal article" date="2023" name="IMA Fungus">
        <title>Comparative genomic study of the Penicillium genus elucidates a diverse pangenome and 15 lateral gene transfer events.</title>
        <authorList>
            <person name="Petersen C."/>
            <person name="Sorensen T."/>
            <person name="Nielsen M.R."/>
            <person name="Sondergaard T.E."/>
            <person name="Sorensen J.L."/>
            <person name="Fitzpatrick D.A."/>
            <person name="Frisvad J.C."/>
            <person name="Nielsen K.L."/>
        </authorList>
    </citation>
    <scope>NUCLEOTIDE SEQUENCE</scope>
    <source>
        <strain evidence="3">IBT 29677</strain>
    </source>
</reference>
<comment type="catalytic activity">
    <reaction evidence="1">
        <text>RNA(n) + a ribonucleoside 5'-triphosphate = RNA(n+1) + diphosphate</text>
        <dbReference type="Rhea" id="RHEA:21248"/>
        <dbReference type="Rhea" id="RHEA-COMP:14527"/>
        <dbReference type="Rhea" id="RHEA-COMP:17342"/>
        <dbReference type="ChEBI" id="CHEBI:33019"/>
        <dbReference type="ChEBI" id="CHEBI:61557"/>
        <dbReference type="ChEBI" id="CHEBI:140395"/>
        <dbReference type="EC" id="2.7.7.48"/>
    </reaction>
</comment>
<keyword evidence="1" id="KW-0696">RNA-directed RNA polymerase</keyword>
<gene>
    <name evidence="3" type="ORF">N7509_001464</name>
</gene>
<evidence type="ECO:0000256" key="1">
    <source>
        <dbReference type="RuleBase" id="RU363098"/>
    </source>
</evidence>
<comment type="caution">
    <text evidence="3">The sequence shown here is derived from an EMBL/GenBank/DDBJ whole genome shotgun (WGS) entry which is preliminary data.</text>
</comment>